<feature type="compositionally biased region" description="Acidic residues" evidence="1">
    <location>
        <begin position="197"/>
        <end position="211"/>
    </location>
</feature>
<gene>
    <name evidence="2" type="ORF">B0A48_13917</name>
</gene>
<feature type="compositionally biased region" description="Polar residues" evidence="1">
    <location>
        <begin position="18"/>
        <end position="33"/>
    </location>
</feature>
<name>A0A1V8SM21_9PEZI</name>
<comment type="caution">
    <text evidence="2">The sequence shown here is derived from an EMBL/GenBank/DDBJ whole genome shotgun (WGS) entry which is preliminary data.</text>
</comment>
<evidence type="ECO:0000256" key="1">
    <source>
        <dbReference type="SAM" id="MobiDB-lite"/>
    </source>
</evidence>
<dbReference type="InParanoid" id="A0A1V8SM21"/>
<dbReference type="Proteomes" id="UP000192596">
    <property type="component" value="Unassembled WGS sequence"/>
</dbReference>
<evidence type="ECO:0000313" key="2">
    <source>
        <dbReference type="EMBL" id="OQO00130.1"/>
    </source>
</evidence>
<feature type="region of interest" description="Disordered" evidence="1">
    <location>
        <begin position="1"/>
        <end position="33"/>
    </location>
</feature>
<feature type="region of interest" description="Disordered" evidence="1">
    <location>
        <begin position="179"/>
        <end position="211"/>
    </location>
</feature>
<keyword evidence="3" id="KW-1185">Reference proteome</keyword>
<accession>A0A1V8SM21</accession>
<evidence type="ECO:0000313" key="3">
    <source>
        <dbReference type="Proteomes" id="UP000192596"/>
    </source>
</evidence>
<proteinExistence type="predicted"/>
<sequence length="427" mass="47313">MANKSFSLDRANGRHRYPSQQISTTNDNTMKNNAPHQTLYRVQNFDQSQQQTLVDPYTNASSFDFPSEHQSMDANAAAMPTAMLNNNPKCCGAHSGFDNSMTIDPALLDPSIFADDNALSPLICQDCGDELQAFGDDQLDVTRGTCALFDFRPENYPIIEADAIQLVGEEDIGSELGFAEVDDGEGDGGKLKSGDATEIESVGDESESESDDEITFFSDEVDAKACLADNDGDVVWLGSDAYDDDYAIFTPEVIKAEAKDAYRLFKHLDPTDKLPTKALRNIVIDKSTYDNSQQKELDRISEMLVTTTQRQHAAARATLALSSVIKLHRGHGVGVRIGENGVRKKRNRRNIVGDYKPTASVRWAKIKRAIRVNKFVARDVLSGNPKLLEELVRNPDLYLHMKFDNFKNNNTKGTTLKAATKKKQTTK</sequence>
<reference evidence="3" key="1">
    <citation type="submission" date="2017-03" db="EMBL/GenBank/DDBJ databases">
        <title>Genomes of endolithic fungi from Antarctica.</title>
        <authorList>
            <person name="Coleine C."/>
            <person name="Masonjones S."/>
            <person name="Stajich J.E."/>
        </authorList>
    </citation>
    <scope>NUCLEOTIDE SEQUENCE [LARGE SCALE GENOMIC DNA]</scope>
    <source>
        <strain evidence="3">CCFEE 5527</strain>
    </source>
</reference>
<organism evidence="2 3">
    <name type="scientific">Cryoendolithus antarcticus</name>
    <dbReference type="NCBI Taxonomy" id="1507870"/>
    <lineage>
        <taxon>Eukaryota</taxon>
        <taxon>Fungi</taxon>
        <taxon>Dikarya</taxon>
        <taxon>Ascomycota</taxon>
        <taxon>Pezizomycotina</taxon>
        <taxon>Dothideomycetes</taxon>
        <taxon>Dothideomycetidae</taxon>
        <taxon>Cladosporiales</taxon>
        <taxon>Cladosporiaceae</taxon>
        <taxon>Cryoendolithus</taxon>
    </lineage>
</organism>
<dbReference type="AlphaFoldDB" id="A0A1V8SM21"/>
<protein>
    <submittedName>
        <fullName evidence="2">Uncharacterized protein</fullName>
    </submittedName>
</protein>
<dbReference type="EMBL" id="NAJO01000036">
    <property type="protein sequence ID" value="OQO00130.1"/>
    <property type="molecule type" value="Genomic_DNA"/>
</dbReference>